<evidence type="ECO:0000313" key="1">
    <source>
        <dbReference type="EMBL" id="MRW82929.1"/>
    </source>
</evidence>
<keyword evidence="2" id="KW-1185">Reference proteome</keyword>
<dbReference type="AlphaFoldDB" id="A0A844D6U4"/>
<dbReference type="RefSeq" id="WP_154355964.1">
    <property type="nucleotide sequence ID" value="NZ_WKJL01000001.1"/>
</dbReference>
<comment type="caution">
    <text evidence="1">The sequence shown here is derived from an EMBL/GenBank/DDBJ whole genome shotgun (WGS) entry which is preliminary data.</text>
</comment>
<protein>
    <submittedName>
        <fullName evidence="1">Uncharacterized protein</fullName>
    </submittedName>
</protein>
<reference evidence="1 2" key="1">
    <citation type="submission" date="2019-11" db="EMBL/GenBank/DDBJ databases">
        <title>Novel species isolated from a subtropical stream in China.</title>
        <authorList>
            <person name="Lu H."/>
        </authorList>
    </citation>
    <scope>NUCLEOTIDE SEQUENCE [LARGE SCALE GENOMIC DNA]</scope>
    <source>
        <strain evidence="1 2">FT26W</strain>
    </source>
</reference>
<sequence>MSNHQTITAALLAAFNLDADNADPAAVASAAATVLLAFADAVRGPAPVVGEMASVELVADETPTLILAELRKQNTLLEVLAKQGDRFALCAAPATGAAACGLPD</sequence>
<gene>
    <name evidence="1" type="ORF">GJ698_02340</name>
</gene>
<proteinExistence type="predicted"/>
<name>A0A844D6U4_9BURK</name>
<dbReference type="EMBL" id="WKJL01000001">
    <property type="protein sequence ID" value="MRW82929.1"/>
    <property type="molecule type" value="Genomic_DNA"/>
</dbReference>
<accession>A0A844D6U4</accession>
<organism evidence="1 2">
    <name type="scientific">Duganella aquatilis</name>
    <dbReference type="NCBI Taxonomy" id="2666082"/>
    <lineage>
        <taxon>Bacteria</taxon>
        <taxon>Pseudomonadati</taxon>
        <taxon>Pseudomonadota</taxon>
        <taxon>Betaproteobacteria</taxon>
        <taxon>Burkholderiales</taxon>
        <taxon>Oxalobacteraceae</taxon>
        <taxon>Telluria group</taxon>
        <taxon>Duganella</taxon>
    </lineage>
</organism>
<dbReference type="Proteomes" id="UP000439986">
    <property type="component" value="Unassembled WGS sequence"/>
</dbReference>
<evidence type="ECO:0000313" key="2">
    <source>
        <dbReference type="Proteomes" id="UP000439986"/>
    </source>
</evidence>